<evidence type="ECO:0000256" key="3">
    <source>
        <dbReference type="RuleBase" id="RU000393"/>
    </source>
</evidence>
<dbReference type="InterPro" id="IPR018152">
    <property type="entry name" value="SOD_Cu/Zn_BS"/>
</dbReference>
<keyword evidence="3" id="KW-0560">Oxidoreductase</keyword>
<comment type="function">
    <text evidence="2">Destroys radicals which are normally produced within the cells and which are toxic to biological systems. May play a role in favoring mycobacterial survival in phagocytes.</text>
</comment>
<sequence>MYMNQPYPSTRPTHQPEQARVNFKGSPLAPDLRGITQFYQRPYGVEVFVQVEGLPDFQVKDGVQIGPHGFHIHEAGVCEIGDGKDPFQSAGGHWNPDDQPHGNHAGDFPVLFSNQGRARMIFFTDRFQVEDIIGKSVIIHQGPDDYQSQPSGDAGKRIACGVIEKV</sequence>
<dbReference type="EC" id="1.15.1.1" evidence="3"/>
<dbReference type="Proteomes" id="UP000831880">
    <property type="component" value="Chromosome"/>
</dbReference>
<comment type="cofactor">
    <cofactor evidence="3">
        <name>Zn(2+)</name>
        <dbReference type="ChEBI" id="CHEBI:29105"/>
    </cofactor>
    <text evidence="3">Binds 1 zinc ion per subunit.</text>
</comment>
<comment type="catalytic activity">
    <reaction evidence="3">
        <text>2 superoxide + 2 H(+) = H2O2 + O2</text>
        <dbReference type="Rhea" id="RHEA:20696"/>
        <dbReference type="ChEBI" id="CHEBI:15378"/>
        <dbReference type="ChEBI" id="CHEBI:15379"/>
        <dbReference type="ChEBI" id="CHEBI:16240"/>
        <dbReference type="ChEBI" id="CHEBI:18421"/>
        <dbReference type="EC" id="1.15.1.1"/>
    </reaction>
</comment>
<dbReference type="InterPro" id="IPR036423">
    <property type="entry name" value="SOD-like_Cu/Zn_dom_sf"/>
</dbReference>
<evidence type="ECO:0000256" key="1">
    <source>
        <dbReference type="ARBA" id="ARBA00010457"/>
    </source>
</evidence>
<feature type="domain" description="Superoxide dismutase copper/zinc binding" evidence="4">
    <location>
        <begin position="34"/>
        <end position="163"/>
    </location>
</feature>
<proteinExistence type="inferred from homology"/>
<dbReference type="InterPro" id="IPR024134">
    <property type="entry name" value="SOD_Cu/Zn_/chaperone"/>
</dbReference>
<keyword evidence="3" id="KW-0186">Copper</keyword>
<evidence type="ECO:0000256" key="2">
    <source>
        <dbReference type="ARBA" id="ARBA00024900"/>
    </source>
</evidence>
<name>A0ABY4H3E5_9BACI</name>
<dbReference type="InterPro" id="IPR001424">
    <property type="entry name" value="SOD_Cu_Zn_dom"/>
</dbReference>
<comment type="similarity">
    <text evidence="1 3">Belongs to the Cu-Zn superoxide dismutase family.</text>
</comment>
<protein>
    <recommendedName>
        <fullName evidence="3">Superoxide dismutase [Cu-Zn]</fullName>
        <ecNumber evidence="3">1.15.1.1</ecNumber>
    </recommendedName>
</protein>
<gene>
    <name evidence="5" type="ORF">MUO14_00395</name>
</gene>
<dbReference type="PANTHER" id="PTHR10003">
    <property type="entry name" value="SUPEROXIDE DISMUTASE CU-ZN -RELATED"/>
    <property type="match status" value="1"/>
</dbReference>
<keyword evidence="6" id="KW-1185">Reference proteome</keyword>
<evidence type="ECO:0000313" key="5">
    <source>
        <dbReference type="EMBL" id="UOQ93502.1"/>
    </source>
</evidence>
<keyword evidence="3" id="KW-0862">Zinc</keyword>
<evidence type="ECO:0000313" key="6">
    <source>
        <dbReference type="Proteomes" id="UP000831880"/>
    </source>
</evidence>
<dbReference type="EMBL" id="CP095074">
    <property type="protein sequence ID" value="UOQ93502.1"/>
    <property type="molecule type" value="Genomic_DNA"/>
</dbReference>
<accession>A0ABY4H3E5</accession>
<dbReference type="RefSeq" id="WP_244753104.1">
    <property type="nucleotide sequence ID" value="NZ_CP095074.1"/>
</dbReference>
<evidence type="ECO:0000259" key="4">
    <source>
        <dbReference type="Pfam" id="PF00080"/>
    </source>
</evidence>
<reference evidence="5 6" key="1">
    <citation type="submission" date="2022-04" db="EMBL/GenBank/DDBJ databases">
        <title>Halobacillus sp. isolated from saltern.</title>
        <authorList>
            <person name="Won M."/>
            <person name="Lee C.-M."/>
            <person name="Woen H.-Y."/>
            <person name="Kwon S.-W."/>
        </authorList>
    </citation>
    <scope>NUCLEOTIDE SEQUENCE [LARGE SCALE GENOMIC DNA]</scope>
    <source>
        <strain evidence="5 6">SSTM10-2</strain>
    </source>
</reference>
<organism evidence="5 6">
    <name type="scientific">Halobacillus shinanisalinarum</name>
    <dbReference type="NCBI Taxonomy" id="2932258"/>
    <lineage>
        <taxon>Bacteria</taxon>
        <taxon>Bacillati</taxon>
        <taxon>Bacillota</taxon>
        <taxon>Bacilli</taxon>
        <taxon>Bacillales</taxon>
        <taxon>Bacillaceae</taxon>
        <taxon>Halobacillus</taxon>
    </lineage>
</organism>
<dbReference type="CDD" id="cd00305">
    <property type="entry name" value="Cu-Zn_Superoxide_Dismutase"/>
    <property type="match status" value="1"/>
</dbReference>
<dbReference type="Gene3D" id="2.60.40.200">
    <property type="entry name" value="Superoxide dismutase, copper/zinc binding domain"/>
    <property type="match status" value="1"/>
</dbReference>
<dbReference type="Pfam" id="PF00080">
    <property type="entry name" value="Sod_Cu"/>
    <property type="match status" value="1"/>
</dbReference>
<dbReference type="PROSITE" id="PS00332">
    <property type="entry name" value="SOD_CU_ZN_2"/>
    <property type="match status" value="1"/>
</dbReference>
<keyword evidence="3" id="KW-0479">Metal-binding</keyword>
<dbReference type="SUPFAM" id="SSF49329">
    <property type="entry name" value="Cu,Zn superoxide dismutase-like"/>
    <property type="match status" value="1"/>
</dbReference>
<comment type="cofactor">
    <cofactor evidence="3">
        <name>Cu cation</name>
        <dbReference type="ChEBI" id="CHEBI:23378"/>
    </cofactor>
    <text evidence="3">Binds 1 copper ion per subunit.</text>
</comment>